<organism evidence="3 4">
    <name type="scientific">Brevibacterium pityocampae</name>
    <dbReference type="NCBI Taxonomy" id="506594"/>
    <lineage>
        <taxon>Bacteria</taxon>
        <taxon>Bacillati</taxon>
        <taxon>Actinomycetota</taxon>
        <taxon>Actinomycetes</taxon>
        <taxon>Micrococcales</taxon>
        <taxon>Brevibacteriaceae</taxon>
        <taxon>Brevibacterium</taxon>
    </lineage>
</organism>
<dbReference type="PANTHER" id="PTHR11014:SF63">
    <property type="entry name" value="METALLOPEPTIDASE, PUTATIVE (AFU_ORTHOLOGUE AFUA_6G09600)-RELATED"/>
    <property type="match status" value="1"/>
</dbReference>
<dbReference type="InterPro" id="IPR011650">
    <property type="entry name" value="Peptidase_M20_dimer"/>
</dbReference>
<dbReference type="SUPFAM" id="SSF53187">
    <property type="entry name" value="Zn-dependent exopeptidases"/>
    <property type="match status" value="1"/>
</dbReference>
<dbReference type="Pfam" id="PF01546">
    <property type="entry name" value="Peptidase_M20"/>
    <property type="match status" value="1"/>
</dbReference>
<feature type="domain" description="Peptidase M20 dimerisation" evidence="2">
    <location>
        <begin position="217"/>
        <end position="310"/>
    </location>
</feature>
<accession>A0ABP8JKZ6</accession>
<dbReference type="SUPFAM" id="SSF55031">
    <property type="entry name" value="Bacterial exopeptidase dimerisation domain"/>
    <property type="match status" value="1"/>
</dbReference>
<protein>
    <submittedName>
        <fullName evidence="3">M20 family metallopeptidase</fullName>
    </submittedName>
</protein>
<dbReference type="PIRSF" id="PIRSF005962">
    <property type="entry name" value="Pept_M20D_amidohydro"/>
    <property type="match status" value="1"/>
</dbReference>
<sequence length="447" mass="46980">MTDTAAPTSETTSSGSIVGTSLPTHESAQALLPELRDLRRDLHRSPEIGLELPQTQRRVEEALAGLDVEITRGEGLSSLTVVLRGGRRDAGGASPVAVLLRGDMDALPVEEATGFDFAATNGAMHACGHDLHTTGLVGAVRLLHDIRDSLAGDVVFMFQPGEEGWDGAGMMLDEGVLDAAGVPVVAAYGVHVSADQEIGRLYSKPGSYMAAFSLMDVVLRGKGGHASRPHTTYDPIQTGAAIIGQLQEYVSRRFDVFDPIVVTVGKFTGGTAANVVPDTASLAVGVRTFSETTTTRAAAELPALVRELAASHGLSAEVEYDTVLPPTINDEAENAFYRETFAELFGADRVTLVEHPKAGSEDFSRVLMAVPGSYGHLGAAMPGTVPEEQDSNHSPRARHSEDALADHALFLARLAAARLERAAGDDTARDGALLEGAARDGAAEVRG</sequence>
<dbReference type="CDD" id="cd03886">
    <property type="entry name" value="M20_Acy1"/>
    <property type="match status" value="1"/>
</dbReference>
<evidence type="ECO:0000313" key="4">
    <source>
        <dbReference type="Proteomes" id="UP001500642"/>
    </source>
</evidence>
<name>A0ABP8JKZ6_9MICO</name>
<reference evidence="4" key="1">
    <citation type="journal article" date="2019" name="Int. J. Syst. Evol. Microbiol.">
        <title>The Global Catalogue of Microorganisms (GCM) 10K type strain sequencing project: providing services to taxonomists for standard genome sequencing and annotation.</title>
        <authorList>
            <consortium name="The Broad Institute Genomics Platform"/>
            <consortium name="The Broad Institute Genome Sequencing Center for Infectious Disease"/>
            <person name="Wu L."/>
            <person name="Ma J."/>
        </authorList>
    </citation>
    <scope>NUCLEOTIDE SEQUENCE [LARGE SCALE GENOMIC DNA]</scope>
    <source>
        <strain evidence="4">JCM 17808</strain>
    </source>
</reference>
<feature type="region of interest" description="Disordered" evidence="1">
    <location>
        <begin position="1"/>
        <end position="24"/>
    </location>
</feature>
<feature type="region of interest" description="Disordered" evidence="1">
    <location>
        <begin position="380"/>
        <end position="400"/>
    </location>
</feature>
<dbReference type="InterPro" id="IPR036264">
    <property type="entry name" value="Bact_exopeptidase_dim_dom"/>
</dbReference>
<comment type="caution">
    <text evidence="3">The sequence shown here is derived from an EMBL/GenBank/DDBJ whole genome shotgun (WGS) entry which is preliminary data.</text>
</comment>
<dbReference type="Proteomes" id="UP001500642">
    <property type="component" value="Unassembled WGS sequence"/>
</dbReference>
<proteinExistence type="predicted"/>
<dbReference type="Gene3D" id="3.30.70.360">
    <property type="match status" value="1"/>
</dbReference>
<evidence type="ECO:0000313" key="3">
    <source>
        <dbReference type="EMBL" id="GAA4392413.1"/>
    </source>
</evidence>
<feature type="compositionally biased region" description="Basic and acidic residues" evidence="1">
    <location>
        <begin position="390"/>
        <end position="400"/>
    </location>
</feature>
<evidence type="ECO:0000256" key="1">
    <source>
        <dbReference type="SAM" id="MobiDB-lite"/>
    </source>
</evidence>
<dbReference type="InterPro" id="IPR017439">
    <property type="entry name" value="Amidohydrolase"/>
</dbReference>
<evidence type="ECO:0000259" key="2">
    <source>
        <dbReference type="Pfam" id="PF07687"/>
    </source>
</evidence>
<dbReference type="Gene3D" id="3.40.630.10">
    <property type="entry name" value="Zn peptidases"/>
    <property type="match status" value="1"/>
</dbReference>
<keyword evidence="4" id="KW-1185">Reference proteome</keyword>
<dbReference type="NCBIfam" id="TIGR01891">
    <property type="entry name" value="amidohydrolases"/>
    <property type="match status" value="1"/>
</dbReference>
<dbReference type="Pfam" id="PF07687">
    <property type="entry name" value="M20_dimer"/>
    <property type="match status" value="1"/>
</dbReference>
<gene>
    <name evidence="3" type="ORF">GCM10023167_20610</name>
</gene>
<dbReference type="RefSeq" id="WP_345031926.1">
    <property type="nucleotide sequence ID" value="NZ_BAABGL010000015.1"/>
</dbReference>
<dbReference type="PANTHER" id="PTHR11014">
    <property type="entry name" value="PEPTIDASE M20 FAMILY MEMBER"/>
    <property type="match status" value="1"/>
</dbReference>
<dbReference type="InterPro" id="IPR002933">
    <property type="entry name" value="Peptidase_M20"/>
</dbReference>
<dbReference type="EMBL" id="BAABGL010000015">
    <property type="protein sequence ID" value="GAA4392413.1"/>
    <property type="molecule type" value="Genomic_DNA"/>
</dbReference>